<dbReference type="EMBL" id="JANBVB010001241">
    <property type="protein sequence ID" value="KAJ2890718.1"/>
    <property type="molecule type" value="Genomic_DNA"/>
</dbReference>
<accession>A0ACC1M0W0</accession>
<gene>
    <name evidence="1" type="ORF">IWW38_003979</name>
</gene>
<dbReference type="Proteomes" id="UP001139981">
    <property type="component" value="Unassembled WGS sequence"/>
</dbReference>
<comment type="caution">
    <text evidence="1">The sequence shown here is derived from an EMBL/GenBank/DDBJ whole genome shotgun (WGS) entry which is preliminary data.</text>
</comment>
<evidence type="ECO:0000313" key="1">
    <source>
        <dbReference type="EMBL" id="KAJ2890718.1"/>
    </source>
</evidence>
<proteinExistence type="predicted"/>
<name>A0ACC1M0W0_9FUNG</name>
<reference evidence="1" key="1">
    <citation type="submission" date="2022-07" db="EMBL/GenBank/DDBJ databases">
        <title>Phylogenomic reconstructions and comparative analyses of Kickxellomycotina fungi.</title>
        <authorList>
            <person name="Reynolds N.K."/>
            <person name="Stajich J.E."/>
            <person name="Barry K."/>
            <person name="Grigoriev I.V."/>
            <person name="Crous P."/>
            <person name="Smith M.E."/>
        </authorList>
    </citation>
    <scope>NUCLEOTIDE SEQUENCE</scope>
    <source>
        <strain evidence="1">CBS 190363</strain>
    </source>
</reference>
<organism evidence="1 2">
    <name type="scientific">Coemansia aciculifera</name>
    <dbReference type="NCBI Taxonomy" id="417176"/>
    <lineage>
        <taxon>Eukaryota</taxon>
        <taxon>Fungi</taxon>
        <taxon>Fungi incertae sedis</taxon>
        <taxon>Zoopagomycota</taxon>
        <taxon>Kickxellomycotina</taxon>
        <taxon>Kickxellomycetes</taxon>
        <taxon>Kickxellales</taxon>
        <taxon>Kickxellaceae</taxon>
        <taxon>Coemansia</taxon>
    </lineage>
</organism>
<protein>
    <submittedName>
        <fullName evidence="1">Uncharacterized protein</fullName>
    </submittedName>
</protein>
<keyword evidence="2" id="KW-1185">Reference proteome</keyword>
<evidence type="ECO:0000313" key="2">
    <source>
        <dbReference type="Proteomes" id="UP001139981"/>
    </source>
</evidence>
<sequence length="460" mass="50582">MRRWRYHSPLTQVVIMSFICFLCPGMFNALNAMGGAGQIDRTTSNNANTGVYCTFVIFGVLGGAIVNLLGIRWTIFVSGLTYSLYSSSYISYNHSGSGTFTIATGPILGIGAGILWSAQGMVMMSYPVENQKGKYISIFWVIFNLGGVIGGIVPFVVNYSQGKGNVATPLPDSCYAAFVALQALGSLAALCLAPPQRVIRDDGSHVVLMRYTNVKYELMEVLRLFLNPWILLLIPISLSSNFFYTYQYGPYNGALFTLRTRGLNSMLYWAAQMAAAYAISFLHDRDSLSRRQRGLLSLFLLAILCNAMWALTLVMQLKYTRGADSDHPSNDYPGGLIDLTEPGRAVGPMLLFIFMGAVDAHLQSFAYWLIGTMTNDSQVLARYAGFYKGIQSLGATVAWQLDAQNVSLMGQVIANWALIVIALPFTYCVTSRIKDSADDSIDQPADDWLMRADGGKNEYI</sequence>